<comment type="caution">
    <text evidence="7">The sequence shown here is derived from an EMBL/GenBank/DDBJ whole genome shotgun (WGS) entry which is preliminary data.</text>
</comment>
<dbReference type="SUPFAM" id="SSF56954">
    <property type="entry name" value="Outer membrane efflux proteins (OEP)"/>
    <property type="match status" value="1"/>
</dbReference>
<keyword evidence="3" id="KW-0812">Transmembrane</keyword>
<keyword evidence="2" id="KW-1134">Transmembrane beta strand</keyword>
<evidence type="ECO:0000313" key="7">
    <source>
        <dbReference type="EMBL" id="GAI62450.1"/>
    </source>
</evidence>
<dbReference type="EMBL" id="BARW01001675">
    <property type="protein sequence ID" value="GAI62450.1"/>
    <property type="molecule type" value="Genomic_DNA"/>
</dbReference>
<reference evidence="7" key="1">
    <citation type="journal article" date="2014" name="Front. Microbiol.">
        <title>High frequency of phylogenetically diverse reductive dehalogenase-homologous genes in deep subseafloor sedimentary metagenomes.</title>
        <authorList>
            <person name="Kawai M."/>
            <person name="Futagami T."/>
            <person name="Toyoda A."/>
            <person name="Takaki Y."/>
            <person name="Nishi S."/>
            <person name="Hori S."/>
            <person name="Arai W."/>
            <person name="Tsubouchi T."/>
            <person name="Morono Y."/>
            <person name="Uchiyama I."/>
            <person name="Ito T."/>
            <person name="Fujiyama A."/>
            <person name="Inagaki F."/>
            <person name="Takami H."/>
        </authorList>
    </citation>
    <scope>NUCLEOTIDE SEQUENCE</scope>
    <source>
        <strain evidence="7">Expedition CK06-06</strain>
    </source>
</reference>
<dbReference type="GO" id="GO:1990281">
    <property type="term" value="C:efflux pump complex"/>
    <property type="evidence" value="ECO:0007669"/>
    <property type="project" value="TreeGrafter"/>
</dbReference>
<dbReference type="GO" id="GO:0009279">
    <property type="term" value="C:cell outer membrane"/>
    <property type="evidence" value="ECO:0007669"/>
    <property type="project" value="UniProtKB-SubCell"/>
</dbReference>
<proteinExistence type="predicted"/>
<dbReference type="InterPro" id="IPR051906">
    <property type="entry name" value="TolC-like"/>
</dbReference>
<organism evidence="7">
    <name type="scientific">marine sediment metagenome</name>
    <dbReference type="NCBI Taxonomy" id="412755"/>
    <lineage>
        <taxon>unclassified sequences</taxon>
        <taxon>metagenomes</taxon>
        <taxon>ecological metagenomes</taxon>
    </lineage>
</organism>
<evidence type="ECO:0000256" key="3">
    <source>
        <dbReference type="ARBA" id="ARBA00022692"/>
    </source>
</evidence>
<accession>X1RH43</accession>
<evidence type="ECO:0000256" key="6">
    <source>
        <dbReference type="SAM" id="Coils"/>
    </source>
</evidence>
<dbReference type="GO" id="GO:0015288">
    <property type="term" value="F:porin activity"/>
    <property type="evidence" value="ECO:0007669"/>
    <property type="project" value="TreeGrafter"/>
</dbReference>
<feature type="non-terminal residue" evidence="7">
    <location>
        <position position="1"/>
    </location>
</feature>
<comment type="subcellular location">
    <subcellularLocation>
        <location evidence="1">Cell outer membrane</location>
    </subcellularLocation>
</comment>
<sequence length="322" mass="37229">LSKLEYELKTIDIDFAAVQALENQEDFLASSAQSFLNWVFHTVEMQIVQERLQLSKKSFDETRQKRARNLVDEVDVIRAKNSISLSEQNRVTVESILLSLVKQLSILTQDVSLVDKTPQFDLYEIHEFPELKTVIDDFKKNSRILGQLKLNLRQLELVRKGNKEYTKPDLSLTAQVGTKKSNDNFSDALMIDQPEATLGLTYTFPLKNTQARANLLTTDLQITQLNKQMEELEIAQLSVLSNTYVQLKQLEEILKLNIQQIELARQKTKEETITYNRGRGDFTFVIQSQDEEKRAKLTYALNALIYQKLYIQYLAMTDQLLL</sequence>
<evidence type="ECO:0008006" key="8">
    <source>
        <dbReference type="Google" id="ProtNLM"/>
    </source>
</evidence>
<dbReference type="GO" id="GO:0015562">
    <property type="term" value="F:efflux transmembrane transporter activity"/>
    <property type="evidence" value="ECO:0007669"/>
    <property type="project" value="InterPro"/>
</dbReference>
<name>X1RH43_9ZZZZ</name>
<dbReference type="PANTHER" id="PTHR30026:SF20">
    <property type="entry name" value="OUTER MEMBRANE PROTEIN TOLC"/>
    <property type="match status" value="1"/>
</dbReference>
<dbReference type="AlphaFoldDB" id="X1RH43"/>
<evidence type="ECO:0000256" key="1">
    <source>
        <dbReference type="ARBA" id="ARBA00004442"/>
    </source>
</evidence>
<protein>
    <recommendedName>
        <fullName evidence="8">Transporter</fullName>
    </recommendedName>
</protein>
<keyword evidence="6" id="KW-0175">Coiled coil</keyword>
<feature type="coiled-coil region" evidence="6">
    <location>
        <begin position="215"/>
        <end position="271"/>
    </location>
</feature>
<evidence type="ECO:0000256" key="2">
    <source>
        <dbReference type="ARBA" id="ARBA00022452"/>
    </source>
</evidence>
<evidence type="ECO:0000256" key="5">
    <source>
        <dbReference type="ARBA" id="ARBA00023237"/>
    </source>
</evidence>
<dbReference type="PANTHER" id="PTHR30026">
    <property type="entry name" value="OUTER MEMBRANE PROTEIN TOLC"/>
    <property type="match status" value="1"/>
</dbReference>
<dbReference type="Gene3D" id="1.20.1600.10">
    <property type="entry name" value="Outer membrane efflux proteins (OEP)"/>
    <property type="match status" value="1"/>
</dbReference>
<evidence type="ECO:0000256" key="4">
    <source>
        <dbReference type="ARBA" id="ARBA00023136"/>
    </source>
</evidence>
<gene>
    <name evidence="7" type="ORF">S12H4_05159</name>
</gene>
<keyword evidence="5" id="KW-0998">Cell outer membrane</keyword>
<keyword evidence="4" id="KW-0472">Membrane</keyword>